<keyword evidence="3" id="KW-0804">Transcription</keyword>
<accession>A0A843Y9S4</accession>
<proteinExistence type="predicted"/>
<dbReference type="SUPFAM" id="SSF46894">
    <property type="entry name" value="C-terminal effector domain of the bipartite response regulators"/>
    <property type="match status" value="1"/>
</dbReference>
<dbReference type="InterPro" id="IPR036388">
    <property type="entry name" value="WH-like_DNA-bd_sf"/>
</dbReference>
<protein>
    <submittedName>
        <fullName evidence="5">LuxR family transcriptional regulator</fullName>
    </submittedName>
</protein>
<dbReference type="AlphaFoldDB" id="A0A843Y9S4"/>
<dbReference type="CDD" id="cd06170">
    <property type="entry name" value="LuxR_C_like"/>
    <property type="match status" value="1"/>
</dbReference>
<organism evidence="5 6">
    <name type="scientific">Tritonibacter litoralis</name>
    <dbReference type="NCBI Taxonomy" id="2662264"/>
    <lineage>
        <taxon>Bacteria</taxon>
        <taxon>Pseudomonadati</taxon>
        <taxon>Pseudomonadota</taxon>
        <taxon>Alphaproteobacteria</taxon>
        <taxon>Rhodobacterales</taxon>
        <taxon>Paracoccaceae</taxon>
        <taxon>Tritonibacter</taxon>
    </lineage>
</organism>
<dbReference type="InterPro" id="IPR000792">
    <property type="entry name" value="Tscrpt_reg_LuxR_C"/>
</dbReference>
<sequence>MMQSLINSSEEHLSHAITSLATVEFSQAIYDWLRRCFEIDNCTILAFYQTRQPELFFSHTNVKQVHERMERDYLSSIYLLDPFHDLHVDKAEDGLYRLRDCAPDHFHRNEYYAKYYGRTTMIDEICYHARVARGVSVQLCLGRDRSSGRSFSGRDMEVAQRISTIACGLMKKQWSNLSARGDYTNETLVKNLQKKLLEHREISLSKRQCEVALLILRGHSTISIGLRLGISPQTVKVFRKQLYRKCEISSQAELFSLMSRYLAS</sequence>
<evidence type="ECO:0000313" key="5">
    <source>
        <dbReference type="EMBL" id="MQQ08030.1"/>
    </source>
</evidence>
<dbReference type="PRINTS" id="PR00038">
    <property type="entry name" value="HTHLUXR"/>
</dbReference>
<feature type="domain" description="HTH luxR-type" evidence="4">
    <location>
        <begin position="197"/>
        <end position="262"/>
    </location>
</feature>
<evidence type="ECO:0000256" key="1">
    <source>
        <dbReference type="ARBA" id="ARBA00023015"/>
    </source>
</evidence>
<dbReference type="InterPro" id="IPR016032">
    <property type="entry name" value="Sig_transdc_resp-reg_C-effctor"/>
</dbReference>
<dbReference type="PANTHER" id="PTHR44688">
    <property type="entry name" value="DNA-BINDING TRANSCRIPTIONAL ACTIVATOR DEVR_DOSR"/>
    <property type="match status" value="1"/>
</dbReference>
<keyword evidence="2" id="KW-0238">DNA-binding</keyword>
<dbReference type="EMBL" id="WIBF01000002">
    <property type="protein sequence ID" value="MQQ08030.1"/>
    <property type="molecule type" value="Genomic_DNA"/>
</dbReference>
<evidence type="ECO:0000259" key="4">
    <source>
        <dbReference type="PROSITE" id="PS50043"/>
    </source>
</evidence>
<comment type="caution">
    <text evidence="5">The sequence shown here is derived from an EMBL/GenBank/DDBJ whole genome shotgun (WGS) entry which is preliminary data.</text>
</comment>
<name>A0A843Y9S4_9RHOB</name>
<dbReference type="GO" id="GO:0003677">
    <property type="term" value="F:DNA binding"/>
    <property type="evidence" value="ECO:0007669"/>
    <property type="project" value="UniProtKB-KW"/>
</dbReference>
<dbReference type="PROSITE" id="PS50043">
    <property type="entry name" value="HTH_LUXR_2"/>
    <property type="match status" value="1"/>
</dbReference>
<dbReference type="Proteomes" id="UP000444174">
    <property type="component" value="Unassembled WGS sequence"/>
</dbReference>
<dbReference type="GO" id="GO:0006355">
    <property type="term" value="P:regulation of DNA-templated transcription"/>
    <property type="evidence" value="ECO:0007669"/>
    <property type="project" value="InterPro"/>
</dbReference>
<dbReference type="Pfam" id="PF00196">
    <property type="entry name" value="GerE"/>
    <property type="match status" value="1"/>
</dbReference>
<keyword evidence="6" id="KW-1185">Reference proteome</keyword>
<gene>
    <name evidence="5" type="ORF">GFB49_06155</name>
</gene>
<dbReference type="Gene3D" id="1.10.10.10">
    <property type="entry name" value="Winged helix-like DNA-binding domain superfamily/Winged helix DNA-binding domain"/>
    <property type="match status" value="1"/>
</dbReference>
<reference evidence="5 6" key="1">
    <citation type="submission" date="2019-10" db="EMBL/GenBank/DDBJ databases">
        <title>Epibacterium sp. nov., isolated from seawater.</title>
        <authorList>
            <person name="Zhang X."/>
            <person name="Li N."/>
        </authorList>
    </citation>
    <scope>NUCLEOTIDE SEQUENCE [LARGE SCALE GENOMIC DNA]</scope>
    <source>
        <strain evidence="5 6">SM1979</strain>
    </source>
</reference>
<dbReference type="SMART" id="SM00421">
    <property type="entry name" value="HTH_LUXR"/>
    <property type="match status" value="1"/>
</dbReference>
<dbReference type="PANTHER" id="PTHR44688:SF16">
    <property type="entry name" value="DNA-BINDING TRANSCRIPTIONAL ACTIVATOR DEVR_DOSR"/>
    <property type="match status" value="1"/>
</dbReference>
<evidence type="ECO:0000256" key="3">
    <source>
        <dbReference type="ARBA" id="ARBA00023163"/>
    </source>
</evidence>
<evidence type="ECO:0000256" key="2">
    <source>
        <dbReference type="ARBA" id="ARBA00023125"/>
    </source>
</evidence>
<keyword evidence="1" id="KW-0805">Transcription regulation</keyword>
<evidence type="ECO:0000313" key="6">
    <source>
        <dbReference type="Proteomes" id="UP000444174"/>
    </source>
</evidence>